<dbReference type="AlphaFoldDB" id="A0AAV4MNN3"/>
<reference evidence="1 2" key="1">
    <citation type="submission" date="2021-06" db="EMBL/GenBank/DDBJ databases">
        <title>Caerostris extrusa draft genome.</title>
        <authorList>
            <person name="Kono N."/>
            <person name="Arakawa K."/>
        </authorList>
    </citation>
    <scope>NUCLEOTIDE SEQUENCE [LARGE SCALE GENOMIC DNA]</scope>
</reference>
<accession>A0AAV4MNN3</accession>
<dbReference type="EMBL" id="BPLR01002461">
    <property type="protein sequence ID" value="GIX73974.1"/>
    <property type="molecule type" value="Genomic_DNA"/>
</dbReference>
<sequence>MELAELSESQKPAGFRAGDCKRPFSFQQNVPCSRGESYRSRTPAADVPVPFLSSRFKSRLMSLQSDLLAAATVAVSDACPSTWSHPSPLRH</sequence>
<name>A0AAV4MNN3_CAEEX</name>
<dbReference type="Proteomes" id="UP001054945">
    <property type="component" value="Unassembled WGS sequence"/>
</dbReference>
<keyword evidence="2" id="KW-1185">Reference proteome</keyword>
<evidence type="ECO:0000313" key="1">
    <source>
        <dbReference type="EMBL" id="GIX73974.1"/>
    </source>
</evidence>
<comment type="caution">
    <text evidence="1">The sequence shown here is derived from an EMBL/GenBank/DDBJ whole genome shotgun (WGS) entry which is preliminary data.</text>
</comment>
<protein>
    <submittedName>
        <fullName evidence="1">Uncharacterized protein</fullName>
    </submittedName>
</protein>
<gene>
    <name evidence="1" type="ORF">CEXT_229791</name>
</gene>
<evidence type="ECO:0000313" key="2">
    <source>
        <dbReference type="Proteomes" id="UP001054945"/>
    </source>
</evidence>
<organism evidence="1 2">
    <name type="scientific">Caerostris extrusa</name>
    <name type="common">Bark spider</name>
    <name type="synonym">Caerostris bankana</name>
    <dbReference type="NCBI Taxonomy" id="172846"/>
    <lineage>
        <taxon>Eukaryota</taxon>
        <taxon>Metazoa</taxon>
        <taxon>Ecdysozoa</taxon>
        <taxon>Arthropoda</taxon>
        <taxon>Chelicerata</taxon>
        <taxon>Arachnida</taxon>
        <taxon>Araneae</taxon>
        <taxon>Araneomorphae</taxon>
        <taxon>Entelegynae</taxon>
        <taxon>Araneoidea</taxon>
        <taxon>Araneidae</taxon>
        <taxon>Caerostris</taxon>
    </lineage>
</organism>
<proteinExistence type="predicted"/>